<keyword evidence="6" id="KW-0472">Membrane</keyword>
<sequence length="422" mass="45524">MKFTKTLIAASLAVMSADTFAAAFQLAEHSASGLGRAYAGEAAVADDASVVARNPALMSVFKEQQLSVAGVAVVPDVSLRGTSASNASVNPNELNDSSIAPAAFVPAGYFVMPIDDKFAVGFGAFSNFGLATEFDADYPAGQLAGETEIVTVNMNVSGSYKINEQFSVGLGLNYIYADAKIVRNFGANPFGVPAQTEGAHLEGDDTGFGWNVGATYQLDENSRFGFNYRSETDITFDGEYSNQLPASAPFNGLAGASVPGSVEITLPAIAEFSGSHQLDEKTGLHYSVMWTGWDSFERLEAYVPGLEEPVFDKEENFSNAMRYSIGGDYQYNDAVLLRAGLAYDESPADKNHMSISIPDTDRFWYSFGVNYTMSEQANLDIGMSILRGKTQKFTESDKLGQQWGFESKGHAYLFGAQYNYTF</sequence>
<dbReference type="SUPFAM" id="SSF56935">
    <property type="entry name" value="Porins"/>
    <property type="match status" value="1"/>
</dbReference>
<keyword evidence="5 8" id="KW-0732">Signal</keyword>
<evidence type="ECO:0000256" key="6">
    <source>
        <dbReference type="ARBA" id="ARBA00023136"/>
    </source>
</evidence>
<protein>
    <submittedName>
        <fullName evidence="9">Outer membrane protein transport protein</fullName>
    </submittedName>
</protein>
<keyword evidence="10" id="KW-1185">Reference proteome</keyword>
<keyword evidence="4" id="KW-0812">Transmembrane</keyword>
<evidence type="ECO:0000313" key="10">
    <source>
        <dbReference type="Proteomes" id="UP001226574"/>
    </source>
</evidence>
<keyword evidence="7" id="KW-0998">Cell outer membrane</keyword>
<dbReference type="EMBL" id="JAVIFY010000008">
    <property type="protein sequence ID" value="MDQ9092320.1"/>
    <property type="molecule type" value="Genomic_DNA"/>
</dbReference>
<evidence type="ECO:0000256" key="7">
    <source>
        <dbReference type="ARBA" id="ARBA00023237"/>
    </source>
</evidence>
<reference evidence="9 10" key="1">
    <citation type="submission" date="2023-08" db="EMBL/GenBank/DDBJ databases">
        <title>Pseudoalteromonas haloplanktis LL1 genome.</title>
        <authorList>
            <person name="Wu S."/>
        </authorList>
    </citation>
    <scope>NUCLEOTIDE SEQUENCE [LARGE SCALE GENOMIC DNA]</scope>
    <source>
        <strain evidence="9 10">LL1</strain>
    </source>
</reference>
<comment type="subcellular location">
    <subcellularLocation>
        <location evidence="1">Cell outer membrane</location>
        <topology evidence="1">Multi-pass membrane protein</topology>
    </subcellularLocation>
</comment>
<evidence type="ECO:0000256" key="2">
    <source>
        <dbReference type="ARBA" id="ARBA00008163"/>
    </source>
</evidence>
<evidence type="ECO:0000256" key="3">
    <source>
        <dbReference type="ARBA" id="ARBA00022452"/>
    </source>
</evidence>
<evidence type="ECO:0000256" key="1">
    <source>
        <dbReference type="ARBA" id="ARBA00004571"/>
    </source>
</evidence>
<comment type="caution">
    <text evidence="9">The sequence shown here is derived from an EMBL/GenBank/DDBJ whole genome shotgun (WGS) entry which is preliminary data.</text>
</comment>
<dbReference type="PANTHER" id="PTHR35093">
    <property type="entry name" value="OUTER MEMBRANE PROTEIN NMB0088-RELATED"/>
    <property type="match status" value="1"/>
</dbReference>
<dbReference type="InterPro" id="IPR005017">
    <property type="entry name" value="OMPP1/FadL/TodX"/>
</dbReference>
<feature type="signal peptide" evidence="8">
    <location>
        <begin position="1"/>
        <end position="21"/>
    </location>
</feature>
<accession>A0ABU1BD68</accession>
<dbReference type="Pfam" id="PF03349">
    <property type="entry name" value="Toluene_X"/>
    <property type="match status" value="1"/>
</dbReference>
<evidence type="ECO:0000256" key="4">
    <source>
        <dbReference type="ARBA" id="ARBA00022692"/>
    </source>
</evidence>
<name>A0ABU1BD68_PSEHA</name>
<keyword evidence="3" id="KW-1134">Transmembrane beta strand</keyword>
<dbReference type="Gene3D" id="2.40.160.60">
    <property type="entry name" value="Outer membrane protein transport protein (OMPP1/FadL/TodX)"/>
    <property type="match status" value="1"/>
</dbReference>
<evidence type="ECO:0000256" key="5">
    <source>
        <dbReference type="ARBA" id="ARBA00022729"/>
    </source>
</evidence>
<evidence type="ECO:0000256" key="8">
    <source>
        <dbReference type="SAM" id="SignalP"/>
    </source>
</evidence>
<proteinExistence type="inferred from homology"/>
<comment type="similarity">
    <text evidence="2">Belongs to the OmpP1/FadL family.</text>
</comment>
<gene>
    <name evidence="9" type="ORF">RC083_12050</name>
</gene>
<dbReference type="PANTHER" id="PTHR35093:SF3">
    <property type="entry name" value="LONG-CHAIN FATTY ACID TRANSPORT PROTEIN"/>
    <property type="match status" value="1"/>
</dbReference>
<feature type="chain" id="PRO_5046352964" evidence="8">
    <location>
        <begin position="22"/>
        <end position="422"/>
    </location>
</feature>
<dbReference type="RefSeq" id="WP_016708167.1">
    <property type="nucleotide sequence ID" value="NZ_JAVIFY010000008.1"/>
</dbReference>
<dbReference type="Proteomes" id="UP001226574">
    <property type="component" value="Unassembled WGS sequence"/>
</dbReference>
<evidence type="ECO:0000313" key="9">
    <source>
        <dbReference type="EMBL" id="MDQ9092320.1"/>
    </source>
</evidence>
<organism evidence="9 10">
    <name type="scientific">Pseudoalteromonas haloplanktis</name>
    <name type="common">Alteromonas haloplanktis</name>
    <dbReference type="NCBI Taxonomy" id="228"/>
    <lineage>
        <taxon>Bacteria</taxon>
        <taxon>Pseudomonadati</taxon>
        <taxon>Pseudomonadota</taxon>
        <taxon>Gammaproteobacteria</taxon>
        <taxon>Alteromonadales</taxon>
        <taxon>Pseudoalteromonadaceae</taxon>
        <taxon>Pseudoalteromonas</taxon>
    </lineage>
</organism>